<dbReference type="PANTHER" id="PTHR23528:SF1">
    <property type="entry name" value="MAJOR FACILITATOR SUPERFAMILY (MFS) PROFILE DOMAIN-CONTAINING PROTEIN"/>
    <property type="match status" value="1"/>
</dbReference>
<evidence type="ECO:0000256" key="5">
    <source>
        <dbReference type="ARBA" id="ARBA00023136"/>
    </source>
</evidence>
<evidence type="ECO:0000256" key="4">
    <source>
        <dbReference type="ARBA" id="ARBA00022989"/>
    </source>
</evidence>
<keyword evidence="4 6" id="KW-1133">Transmembrane helix</keyword>
<name>A0A167EUV2_9BACL</name>
<keyword evidence="5 6" id="KW-0472">Membrane</keyword>
<organism evidence="8 9">
    <name type="scientific">Paenibacillus crassostreae</name>
    <dbReference type="NCBI Taxonomy" id="1763538"/>
    <lineage>
        <taxon>Bacteria</taxon>
        <taxon>Bacillati</taxon>
        <taxon>Bacillota</taxon>
        <taxon>Bacilli</taxon>
        <taxon>Bacillales</taxon>
        <taxon>Paenibacillaceae</taxon>
        <taxon>Paenibacillus</taxon>
    </lineage>
</organism>
<evidence type="ECO:0000256" key="1">
    <source>
        <dbReference type="ARBA" id="ARBA00004651"/>
    </source>
</evidence>
<feature type="transmembrane region" description="Helical" evidence="6">
    <location>
        <begin position="95"/>
        <end position="114"/>
    </location>
</feature>
<dbReference type="SUPFAM" id="SSF103473">
    <property type="entry name" value="MFS general substrate transporter"/>
    <property type="match status" value="1"/>
</dbReference>
<dbReference type="GO" id="GO:0005886">
    <property type="term" value="C:plasma membrane"/>
    <property type="evidence" value="ECO:0007669"/>
    <property type="project" value="UniProtKB-SubCell"/>
</dbReference>
<dbReference type="CDD" id="cd17313">
    <property type="entry name" value="MFS_SLC45_SUC"/>
    <property type="match status" value="1"/>
</dbReference>
<proteinExistence type="predicted"/>
<dbReference type="InterPro" id="IPR020846">
    <property type="entry name" value="MFS_dom"/>
</dbReference>
<feature type="transmembrane region" description="Helical" evidence="6">
    <location>
        <begin position="363"/>
        <end position="386"/>
    </location>
</feature>
<feature type="transmembrane region" description="Helical" evidence="6">
    <location>
        <begin position="212"/>
        <end position="230"/>
    </location>
</feature>
<dbReference type="Gene3D" id="1.20.1250.20">
    <property type="entry name" value="MFS general substrate transporter like domains"/>
    <property type="match status" value="2"/>
</dbReference>
<feature type="transmembrane region" description="Helical" evidence="6">
    <location>
        <begin position="250"/>
        <end position="270"/>
    </location>
</feature>
<accession>A0A167EUV2</accession>
<evidence type="ECO:0000313" key="8">
    <source>
        <dbReference type="EMBL" id="OAB75902.1"/>
    </source>
</evidence>
<feature type="transmembrane region" description="Helical" evidence="6">
    <location>
        <begin position="135"/>
        <end position="155"/>
    </location>
</feature>
<dbReference type="InterPro" id="IPR011701">
    <property type="entry name" value="MFS"/>
</dbReference>
<dbReference type="EMBL" id="LSFN01000006">
    <property type="protein sequence ID" value="OAB75902.1"/>
    <property type="molecule type" value="Genomic_DNA"/>
</dbReference>
<dbReference type="PROSITE" id="PS50850">
    <property type="entry name" value="MFS"/>
    <property type="match status" value="1"/>
</dbReference>
<dbReference type="Pfam" id="PF07690">
    <property type="entry name" value="MFS_1"/>
    <property type="match status" value="1"/>
</dbReference>
<protein>
    <submittedName>
        <fullName evidence="8">MFS transporter</fullName>
    </submittedName>
</protein>
<reference evidence="8 9" key="1">
    <citation type="submission" date="2016-02" db="EMBL/GenBank/DDBJ databases">
        <title>Paenibacillus sp. LPB0068, isolated from Crassostrea gigas.</title>
        <authorList>
            <person name="Shin S.-K."/>
            <person name="Yi H."/>
        </authorList>
    </citation>
    <scope>NUCLEOTIDE SEQUENCE [LARGE SCALE GENOMIC DNA]</scope>
    <source>
        <strain evidence="8 9">LPB0068</strain>
    </source>
</reference>
<comment type="caution">
    <text evidence="8">The sequence shown here is derived from an EMBL/GenBank/DDBJ whole genome shotgun (WGS) entry which is preliminary data.</text>
</comment>
<dbReference type="AlphaFoldDB" id="A0A167EUV2"/>
<evidence type="ECO:0000256" key="6">
    <source>
        <dbReference type="SAM" id="Phobius"/>
    </source>
</evidence>
<keyword evidence="2" id="KW-0813">Transport</keyword>
<comment type="subcellular location">
    <subcellularLocation>
        <location evidence="1">Cell membrane</location>
        <topology evidence="1">Multi-pass membrane protein</topology>
    </subcellularLocation>
</comment>
<keyword evidence="9" id="KW-1185">Reference proteome</keyword>
<keyword evidence="3 6" id="KW-0812">Transmembrane</keyword>
<dbReference type="KEGG" id="pcx:LPB68_15355"/>
<evidence type="ECO:0000259" key="7">
    <source>
        <dbReference type="PROSITE" id="PS50850"/>
    </source>
</evidence>
<sequence>MKRTWLLGFGFFSISITWALYNAFVPFFLENYVQSIALVGFLMTIDNYFALFLQPWIGNRSDRTRSRYGRRMPYLLIGMPLAAVLTALIPFHTGLFTLLLFMILMNLAMSLYRSPTVALMPDITPETGRTKANGIINFMGGVGSIIAFGVGSMLYDVHKSAPFIAAGIVTLICLLVVNRSIKEERDGVNVHTEQSVIAKKPRISLKKQLDRTTLFLLAAIFFWFVAYQGVETLFTLYGKNHLGLSENASSFSLTFFSLAFVLFAIPSGFLGKRFGKKKMIMIGICGLFTVFALVTLVEDLLMLRLVLLIGGMFWACININSYPFIISTGKEESIGTRTGLYYLVSSLAAITSPPLLGKMIDSFGYSILFYSASVSMLMALVCMLMVKQDNESLNVSDNGLSQ</sequence>
<feature type="transmembrane region" description="Helical" evidence="6">
    <location>
        <begin position="161"/>
        <end position="177"/>
    </location>
</feature>
<feature type="transmembrane region" description="Helical" evidence="6">
    <location>
        <begin position="73"/>
        <end position="89"/>
    </location>
</feature>
<feature type="transmembrane region" description="Helical" evidence="6">
    <location>
        <begin position="303"/>
        <end position="327"/>
    </location>
</feature>
<feature type="transmembrane region" description="Helical" evidence="6">
    <location>
        <begin position="279"/>
        <end position="297"/>
    </location>
</feature>
<dbReference type="InterPro" id="IPR036259">
    <property type="entry name" value="MFS_trans_sf"/>
</dbReference>
<evidence type="ECO:0000313" key="9">
    <source>
        <dbReference type="Proteomes" id="UP000077134"/>
    </source>
</evidence>
<gene>
    <name evidence="8" type="ORF">PNBC_07665</name>
</gene>
<evidence type="ECO:0000256" key="2">
    <source>
        <dbReference type="ARBA" id="ARBA00022448"/>
    </source>
</evidence>
<feature type="transmembrane region" description="Helical" evidence="6">
    <location>
        <begin position="35"/>
        <end position="53"/>
    </location>
</feature>
<dbReference type="RefSeq" id="WP_068656856.1">
    <property type="nucleotide sequence ID" value="NZ_CP017770.1"/>
</dbReference>
<feature type="transmembrane region" description="Helical" evidence="6">
    <location>
        <begin position="339"/>
        <end position="357"/>
    </location>
</feature>
<dbReference type="PANTHER" id="PTHR23528">
    <property type="match status" value="1"/>
</dbReference>
<dbReference type="STRING" id="1763538.LPB68_15355"/>
<evidence type="ECO:0000256" key="3">
    <source>
        <dbReference type="ARBA" id="ARBA00022692"/>
    </source>
</evidence>
<dbReference type="GO" id="GO:0022857">
    <property type="term" value="F:transmembrane transporter activity"/>
    <property type="evidence" value="ECO:0007669"/>
    <property type="project" value="InterPro"/>
</dbReference>
<dbReference type="OrthoDB" id="7584869at2"/>
<feature type="domain" description="Major facilitator superfamily (MFS) profile" evidence="7">
    <location>
        <begin position="3"/>
        <end position="390"/>
    </location>
</feature>
<dbReference type="Proteomes" id="UP000077134">
    <property type="component" value="Unassembled WGS sequence"/>
</dbReference>